<evidence type="ECO:0000313" key="3">
    <source>
        <dbReference type="Proteomes" id="UP000001396"/>
    </source>
</evidence>
<evidence type="ECO:0000256" key="1">
    <source>
        <dbReference type="SAM" id="MobiDB-lite"/>
    </source>
</evidence>
<sequence length="314" mass="35857">MNYNNNLLNQSFIENSNLFYNHVQTPQYRDSPLHSIRSPLAEITPIHSNSQRFLDLQRCASPSSIPNVYIDFNEPSQPRTSTTTTSTSTSSSSSSSSSTSYTNPDTSFRGNHQSNSLRSTVHPNQIKDILEKLTQITDKLSNLQNFMIGNSFRSNEKTIMKICKEKQRNSPGLIVQDKFIKKTIKKECNLVTIDDNDLTIQIKEINNGLGNRLRNINKNVKNAFASLTKEKQDLLLFDLDNVVLKLKEDGYEEKGKDSCIDILETDFQEVAKFVKAVIAKNISNYEITYIFQLLTKRSTREKDPKTNKKEIMNQ</sequence>
<protein>
    <submittedName>
        <fullName evidence="2">Uncharacterized protein</fullName>
    </submittedName>
</protein>
<feature type="compositionally biased region" description="Polar residues" evidence="1">
    <location>
        <begin position="101"/>
        <end position="120"/>
    </location>
</feature>
<dbReference type="Proteomes" id="UP000001396">
    <property type="component" value="Unassembled WGS sequence"/>
</dbReference>
<feature type="region of interest" description="Disordered" evidence="1">
    <location>
        <begin position="67"/>
        <end position="120"/>
    </location>
</feature>
<dbReference type="AlphaFoldDB" id="D3AZ05"/>
<organism evidence="2 3">
    <name type="scientific">Heterostelium pallidum (strain ATCC 26659 / Pp 5 / PN500)</name>
    <name type="common">Cellular slime mold</name>
    <name type="synonym">Polysphondylium pallidum</name>
    <dbReference type="NCBI Taxonomy" id="670386"/>
    <lineage>
        <taxon>Eukaryota</taxon>
        <taxon>Amoebozoa</taxon>
        <taxon>Evosea</taxon>
        <taxon>Eumycetozoa</taxon>
        <taxon>Dictyostelia</taxon>
        <taxon>Acytosteliales</taxon>
        <taxon>Acytosteliaceae</taxon>
        <taxon>Heterostelium</taxon>
    </lineage>
</organism>
<keyword evidence="3" id="KW-1185">Reference proteome</keyword>
<dbReference type="InParanoid" id="D3AZ05"/>
<feature type="compositionally biased region" description="Low complexity" evidence="1">
    <location>
        <begin position="80"/>
        <end position="100"/>
    </location>
</feature>
<gene>
    <name evidence="2" type="ORF">PPL_01344</name>
</gene>
<dbReference type="RefSeq" id="XP_020437722.1">
    <property type="nucleotide sequence ID" value="XM_020572355.1"/>
</dbReference>
<accession>D3AZ05</accession>
<reference evidence="2 3" key="1">
    <citation type="journal article" date="2011" name="Genome Res.">
        <title>Phylogeny-wide analysis of social amoeba genomes highlights ancient origins for complex intercellular communication.</title>
        <authorList>
            <person name="Heidel A.J."/>
            <person name="Lawal H.M."/>
            <person name="Felder M."/>
            <person name="Schilde C."/>
            <person name="Helps N.R."/>
            <person name="Tunggal B."/>
            <person name="Rivero F."/>
            <person name="John U."/>
            <person name="Schleicher M."/>
            <person name="Eichinger L."/>
            <person name="Platzer M."/>
            <person name="Noegel A.A."/>
            <person name="Schaap P."/>
            <person name="Gloeckner G."/>
        </authorList>
    </citation>
    <scope>NUCLEOTIDE SEQUENCE [LARGE SCALE GENOMIC DNA]</scope>
    <source>
        <strain evidence="3">ATCC 26659 / Pp 5 / PN500</strain>
    </source>
</reference>
<dbReference type="EMBL" id="ADBJ01000005">
    <property type="protein sequence ID" value="EFA85615.1"/>
    <property type="molecule type" value="Genomic_DNA"/>
</dbReference>
<name>D3AZ05_HETP5</name>
<dbReference type="GeneID" id="31356874"/>
<evidence type="ECO:0000313" key="2">
    <source>
        <dbReference type="EMBL" id="EFA85615.1"/>
    </source>
</evidence>
<comment type="caution">
    <text evidence="2">The sequence shown here is derived from an EMBL/GenBank/DDBJ whole genome shotgun (WGS) entry which is preliminary data.</text>
</comment>
<proteinExistence type="predicted"/>